<evidence type="ECO:0000313" key="1">
    <source>
        <dbReference type="EMBL" id="MFD2185565.1"/>
    </source>
</evidence>
<protein>
    <submittedName>
        <fullName evidence="1">DUF3822 family protein</fullName>
    </submittedName>
</protein>
<keyword evidence="2" id="KW-1185">Reference proteome</keyword>
<name>A0ABW5ATS1_9FLAO</name>
<dbReference type="EMBL" id="JBHUHY010000002">
    <property type="protein sequence ID" value="MFD2185565.1"/>
    <property type="molecule type" value="Genomic_DNA"/>
</dbReference>
<comment type="caution">
    <text evidence="1">The sequence shown here is derived from an EMBL/GenBank/DDBJ whole genome shotgun (WGS) entry which is preliminary data.</text>
</comment>
<dbReference type="RefSeq" id="WP_378318540.1">
    <property type="nucleotide sequence ID" value="NZ_JBHUHY010000002.1"/>
</dbReference>
<proteinExistence type="predicted"/>
<dbReference type="InterPro" id="IPR024213">
    <property type="entry name" value="DUF3822"/>
</dbReference>
<dbReference type="Proteomes" id="UP001597344">
    <property type="component" value="Unassembled WGS sequence"/>
</dbReference>
<dbReference type="CDD" id="cd24013">
    <property type="entry name" value="ASKHA_ATPase_BT3980-like"/>
    <property type="match status" value="1"/>
</dbReference>
<reference evidence="2" key="1">
    <citation type="journal article" date="2019" name="Int. J. Syst. Evol. Microbiol.">
        <title>The Global Catalogue of Microorganisms (GCM) 10K type strain sequencing project: providing services to taxonomists for standard genome sequencing and annotation.</title>
        <authorList>
            <consortium name="The Broad Institute Genomics Platform"/>
            <consortium name="The Broad Institute Genome Sequencing Center for Infectious Disease"/>
            <person name="Wu L."/>
            <person name="Ma J."/>
        </authorList>
    </citation>
    <scope>NUCLEOTIDE SEQUENCE [LARGE SCALE GENOMIC DNA]</scope>
    <source>
        <strain evidence="2">DT92</strain>
    </source>
</reference>
<organism evidence="1 2">
    <name type="scientific">Aquimarina celericrescens</name>
    <dbReference type="NCBI Taxonomy" id="1964542"/>
    <lineage>
        <taxon>Bacteria</taxon>
        <taxon>Pseudomonadati</taxon>
        <taxon>Bacteroidota</taxon>
        <taxon>Flavobacteriia</taxon>
        <taxon>Flavobacteriales</taxon>
        <taxon>Flavobacteriaceae</taxon>
        <taxon>Aquimarina</taxon>
    </lineage>
</organism>
<evidence type="ECO:0000313" key="2">
    <source>
        <dbReference type="Proteomes" id="UP001597344"/>
    </source>
</evidence>
<sequence>MEQTTNNNIDNVLHTLSIQVSLNGLSFCTIDDHKHINAIEQDNFGIQLTPEQVLNKIKHTFDRNPALKGSFKTIEVIHQNNLYTIVPKALFDKNLLTDYLKYNIKLLENDFIAYDELDQHEIVTVYIPLTNINNFFFETFGSFTYKHTSTILISSLLSQEKNSDNVTVFANMNEKSFDLIIINRGKLILANSFNHESKEDFLYYLMFTTEQLQLNPEDFTLTFLGDIQKDSEYYTIAHKYIRNVDFGHHNGQEYKLPSTIDPIEPHQHFVLLSHF</sequence>
<gene>
    <name evidence="1" type="ORF">ACFSJT_02075</name>
</gene>
<accession>A0ABW5ATS1</accession>
<dbReference type="Gene3D" id="3.30.420.260">
    <property type="match status" value="1"/>
</dbReference>
<dbReference type="Gene3D" id="3.30.420.250">
    <property type="match status" value="1"/>
</dbReference>
<dbReference type="Pfam" id="PF12864">
    <property type="entry name" value="DUF3822"/>
    <property type="match status" value="1"/>
</dbReference>